<dbReference type="InterPro" id="IPR016009">
    <property type="entry name" value="tRNA_MeTrfase_TRMD/TRM10"/>
</dbReference>
<evidence type="ECO:0000256" key="2">
    <source>
        <dbReference type="ARBA" id="ARBA00004496"/>
    </source>
</evidence>
<dbReference type="PANTHER" id="PTHR46417:SF1">
    <property type="entry name" value="TRNA (GUANINE-N(1)-)-METHYLTRANSFERASE"/>
    <property type="match status" value="1"/>
</dbReference>
<evidence type="ECO:0000259" key="16">
    <source>
        <dbReference type="PROSITE" id="PS51186"/>
    </source>
</evidence>
<feature type="domain" description="N-acetyltransferase" evidence="16">
    <location>
        <begin position="258"/>
        <end position="433"/>
    </location>
</feature>
<protein>
    <recommendedName>
        <fullName evidence="6 15">tRNA (guanine-N(1)-)-methyltransferase</fullName>
        <ecNumber evidence="5 15">2.1.1.228</ecNumber>
    </recommendedName>
    <alternativeName>
        <fullName evidence="12 15">M1G-methyltransferase</fullName>
    </alternativeName>
    <alternativeName>
        <fullName evidence="13 15">tRNA [GM37] methyltransferase</fullName>
    </alternativeName>
</protein>
<comment type="similarity">
    <text evidence="3 15">Belongs to the RNA methyltransferase TrmD family.</text>
</comment>
<evidence type="ECO:0000256" key="1">
    <source>
        <dbReference type="ARBA" id="ARBA00002634"/>
    </source>
</evidence>
<dbReference type="PANTHER" id="PTHR46417">
    <property type="entry name" value="TRNA (GUANINE-N(1)-)-METHYLTRANSFERASE"/>
    <property type="match status" value="1"/>
</dbReference>
<dbReference type="HAMAP" id="MF_00605">
    <property type="entry name" value="TrmD"/>
    <property type="match status" value="1"/>
</dbReference>
<feature type="binding site" evidence="15">
    <location>
        <position position="110"/>
    </location>
    <ligand>
        <name>S-adenosyl-L-methionine</name>
        <dbReference type="ChEBI" id="CHEBI:59789"/>
    </ligand>
</feature>
<keyword evidence="10 15" id="KW-0949">S-adenosyl-L-methionine</keyword>
<dbReference type="CDD" id="cd04301">
    <property type="entry name" value="NAT_SF"/>
    <property type="match status" value="1"/>
</dbReference>
<dbReference type="GO" id="GO:0052906">
    <property type="term" value="F:tRNA (guanine(37)-N1)-methyltransferase activity"/>
    <property type="evidence" value="ECO:0007669"/>
    <property type="project" value="UniProtKB-UniRule"/>
</dbReference>
<dbReference type="Pfam" id="PF01746">
    <property type="entry name" value="tRNA_m1G_MT"/>
    <property type="match status" value="1"/>
</dbReference>
<keyword evidence="9 15" id="KW-0808">Transferase</keyword>
<dbReference type="InterPro" id="IPR023148">
    <property type="entry name" value="tRNA_m1G_MeTrfase_C_sf"/>
</dbReference>
<proteinExistence type="inferred from homology"/>
<accession>A0AB38XM73</accession>
<dbReference type="SUPFAM" id="SSF55729">
    <property type="entry name" value="Acyl-CoA N-acyltransferases (Nat)"/>
    <property type="match status" value="1"/>
</dbReference>
<dbReference type="KEGG" id="wne:PIG85_06785"/>
<evidence type="ECO:0000256" key="10">
    <source>
        <dbReference type="ARBA" id="ARBA00022691"/>
    </source>
</evidence>
<dbReference type="InterPro" id="IPR029028">
    <property type="entry name" value="Alpha/beta_knot_MTases"/>
</dbReference>
<evidence type="ECO:0000256" key="3">
    <source>
        <dbReference type="ARBA" id="ARBA00007630"/>
    </source>
</evidence>
<evidence type="ECO:0000256" key="14">
    <source>
        <dbReference type="ARBA" id="ARBA00047783"/>
    </source>
</evidence>
<dbReference type="InterPro" id="IPR000182">
    <property type="entry name" value="GNAT_dom"/>
</dbReference>
<dbReference type="InterPro" id="IPR029026">
    <property type="entry name" value="tRNA_m1G_MTases_N"/>
</dbReference>
<evidence type="ECO:0000256" key="5">
    <source>
        <dbReference type="ARBA" id="ARBA00012807"/>
    </source>
</evidence>
<keyword evidence="11 15" id="KW-0819">tRNA processing</keyword>
<evidence type="ECO:0000256" key="8">
    <source>
        <dbReference type="ARBA" id="ARBA00022603"/>
    </source>
</evidence>
<comment type="function">
    <text evidence="1 15">Specifically methylates guanosine-37 in various tRNAs.</text>
</comment>
<evidence type="ECO:0000313" key="18">
    <source>
        <dbReference type="Proteomes" id="UP001211044"/>
    </source>
</evidence>
<comment type="catalytic activity">
    <reaction evidence="14 15">
        <text>guanosine(37) in tRNA + S-adenosyl-L-methionine = N(1)-methylguanosine(37) in tRNA + S-adenosyl-L-homocysteine + H(+)</text>
        <dbReference type="Rhea" id="RHEA:36899"/>
        <dbReference type="Rhea" id="RHEA-COMP:10145"/>
        <dbReference type="Rhea" id="RHEA-COMP:10147"/>
        <dbReference type="ChEBI" id="CHEBI:15378"/>
        <dbReference type="ChEBI" id="CHEBI:57856"/>
        <dbReference type="ChEBI" id="CHEBI:59789"/>
        <dbReference type="ChEBI" id="CHEBI:73542"/>
        <dbReference type="ChEBI" id="CHEBI:74269"/>
        <dbReference type="EC" id="2.1.1.228"/>
    </reaction>
</comment>
<dbReference type="EC" id="2.1.1.228" evidence="5 15"/>
<dbReference type="Gene3D" id="1.10.1270.20">
    <property type="entry name" value="tRNA(m1g37)methyltransferase, domain 2"/>
    <property type="match status" value="1"/>
</dbReference>
<evidence type="ECO:0000256" key="6">
    <source>
        <dbReference type="ARBA" id="ARBA00014679"/>
    </source>
</evidence>
<evidence type="ECO:0000256" key="12">
    <source>
        <dbReference type="ARBA" id="ARBA00029736"/>
    </source>
</evidence>
<dbReference type="GO" id="GO:0016747">
    <property type="term" value="F:acyltransferase activity, transferring groups other than amino-acyl groups"/>
    <property type="evidence" value="ECO:0007669"/>
    <property type="project" value="InterPro"/>
</dbReference>
<gene>
    <name evidence="15 17" type="primary">trmD</name>
    <name evidence="17" type="ORF">PIG85_06785</name>
</gene>
<evidence type="ECO:0000256" key="11">
    <source>
        <dbReference type="ARBA" id="ARBA00022694"/>
    </source>
</evidence>
<reference evidence="17" key="1">
    <citation type="submission" date="2023-01" db="EMBL/GenBank/DDBJ databases">
        <title>Comparative Genomic Analysis of the Clinically-Derived Winkia Strain NY0527 Provides Evidence into the Taxonomic Reassignment of Winkia neuii and Characterizes Their Virulence Traits.</title>
        <authorList>
            <person name="Cai X."/>
            <person name="Peng Y."/>
            <person name="Li M."/>
            <person name="Qiu Y."/>
            <person name="Wang Y."/>
            <person name="Xu L."/>
            <person name="Hou Q."/>
        </authorList>
    </citation>
    <scope>NUCLEOTIDE SEQUENCE</scope>
    <source>
        <strain evidence="17">NY0527</strain>
    </source>
</reference>
<dbReference type="Proteomes" id="UP001211044">
    <property type="component" value="Chromosome"/>
</dbReference>
<evidence type="ECO:0000256" key="13">
    <source>
        <dbReference type="ARBA" id="ARBA00033392"/>
    </source>
</evidence>
<organism evidence="17 18">
    <name type="scientific">Winkia neuii subsp. anitrata</name>
    <dbReference type="NCBI Taxonomy" id="29318"/>
    <lineage>
        <taxon>Bacteria</taxon>
        <taxon>Bacillati</taxon>
        <taxon>Actinomycetota</taxon>
        <taxon>Actinomycetes</taxon>
        <taxon>Actinomycetales</taxon>
        <taxon>Actinomycetaceae</taxon>
        <taxon>Winkia</taxon>
    </lineage>
</organism>
<sequence length="438" mass="47803">MQIDVVSIFPQYFSVLDISLLGKAEAAGLLDVRVHDLRDWASDKHRTVDDTPYGGGAGMVMRPDVWGKALDQIIGDEDVVLALPTPSGENFTQRKAEELTRAKRIVFAPGRYEGIDARLAQHYRSKKNVTVMEFSIGDYVLNGGEVASLVVIEAVGRLLDGVVGNPLSLVEESHSTAGLLEYPAFTKPSQWRGLSVPSVLLGGNHAAIARWRRDLALQRTCERRPDMIARLDEDELDSSDREVIAGCGLLAPPFHGRISFSLARAEQVSQLHRLAARTFPDACPTYLTEDAIADFVAQNLNEAELAKAIDRQEILVAQVGEQLVGYAWITPPAADGAVPTSTLEKAMPQGGAYLSKLYVDSQWRGSGIAGALLEAAIAQLLPPATPAIGLGTNQGNKRAQKFYRRHGFRKKGTRMFKVGGQPNRDVCMVRELTGDDQY</sequence>
<dbReference type="NCBIfam" id="NF000648">
    <property type="entry name" value="PRK00026.1"/>
    <property type="match status" value="1"/>
</dbReference>
<keyword evidence="8 15" id="KW-0489">Methyltransferase</keyword>
<dbReference type="RefSeq" id="WP_004804697.1">
    <property type="nucleotide sequence ID" value="NZ_CP116394.1"/>
</dbReference>
<dbReference type="InterPro" id="IPR016181">
    <property type="entry name" value="Acyl_CoA_acyltransferase"/>
</dbReference>
<dbReference type="SUPFAM" id="SSF75217">
    <property type="entry name" value="alpha/beta knot"/>
    <property type="match status" value="1"/>
</dbReference>
<dbReference type="Gene3D" id="3.40.1280.10">
    <property type="match status" value="1"/>
</dbReference>
<comment type="subcellular location">
    <subcellularLocation>
        <location evidence="2 15">Cytoplasm</location>
    </subcellularLocation>
</comment>
<evidence type="ECO:0000313" key="17">
    <source>
        <dbReference type="EMBL" id="WCE45368.1"/>
    </source>
</evidence>
<dbReference type="PROSITE" id="PS51186">
    <property type="entry name" value="GNAT"/>
    <property type="match status" value="1"/>
</dbReference>
<evidence type="ECO:0000256" key="15">
    <source>
        <dbReference type="HAMAP-Rule" id="MF_00605"/>
    </source>
</evidence>
<dbReference type="NCBIfam" id="TIGR00088">
    <property type="entry name" value="trmD"/>
    <property type="match status" value="1"/>
</dbReference>
<name>A0AB38XM73_9ACTO</name>
<dbReference type="Gene3D" id="3.40.630.30">
    <property type="match status" value="1"/>
</dbReference>
<comment type="subunit">
    <text evidence="4 15">Homodimer.</text>
</comment>
<dbReference type="CDD" id="cd18080">
    <property type="entry name" value="TrmD-like"/>
    <property type="match status" value="1"/>
</dbReference>
<dbReference type="GO" id="GO:0005829">
    <property type="term" value="C:cytosol"/>
    <property type="evidence" value="ECO:0007669"/>
    <property type="project" value="TreeGrafter"/>
</dbReference>
<evidence type="ECO:0000256" key="7">
    <source>
        <dbReference type="ARBA" id="ARBA00022490"/>
    </source>
</evidence>
<feature type="binding site" evidence="15">
    <location>
        <begin position="136"/>
        <end position="141"/>
    </location>
    <ligand>
        <name>S-adenosyl-L-methionine</name>
        <dbReference type="ChEBI" id="CHEBI:59789"/>
    </ligand>
</feature>
<dbReference type="GO" id="GO:0002939">
    <property type="term" value="P:tRNA N1-guanine methylation"/>
    <property type="evidence" value="ECO:0007669"/>
    <property type="project" value="TreeGrafter"/>
</dbReference>
<dbReference type="AlphaFoldDB" id="A0AB38XM73"/>
<evidence type="ECO:0000256" key="9">
    <source>
        <dbReference type="ARBA" id="ARBA00022679"/>
    </source>
</evidence>
<dbReference type="EMBL" id="CP116394">
    <property type="protein sequence ID" value="WCE45368.1"/>
    <property type="molecule type" value="Genomic_DNA"/>
</dbReference>
<keyword evidence="7 15" id="KW-0963">Cytoplasm</keyword>
<dbReference type="Pfam" id="PF00583">
    <property type="entry name" value="Acetyltransf_1"/>
    <property type="match status" value="1"/>
</dbReference>
<dbReference type="InterPro" id="IPR002649">
    <property type="entry name" value="tRNA_m1G_MeTrfase_TrmD"/>
</dbReference>
<evidence type="ECO:0000256" key="4">
    <source>
        <dbReference type="ARBA" id="ARBA00011738"/>
    </source>
</evidence>